<feature type="compositionally biased region" description="Basic and acidic residues" evidence="5">
    <location>
        <begin position="235"/>
        <end position="244"/>
    </location>
</feature>
<keyword evidence="2" id="KW-0732">Signal</keyword>
<keyword evidence="4" id="KW-0813">Transport</keyword>
<evidence type="ECO:0000256" key="3">
    <source>
        <dbReference type="RuleBase" id="RU004003"/>
    </source>
</evidence>
<dbReference type="PANTHER" id="PTHR30332:SF5">
    <property type="entry name" value="SPI-1 TYPE 3 SECRETION SYSTEM SECRETIN"/>
    <property type="match status" value="1"/>
</dbReference>
<dbReference type="KEGG" id="lto:RGQ30_30390"/>
<comment type="subcellular location">
    <subcellularLocation>
        <location evidence="1 4">Cell outer membrane</location>
    </subcellularLocation>
</comment>
<dbReference type="PRINTS" id="PR01337">
    <property type="entry name" value="TYPE3OMGPROT"/>
</dbReference>
<dbReference type="Pfam" id="PF03958">
    <property type="entry name" value="Secretin_N"/>
    <property type="match status" value="1"/>
</dbReference>
<dbReference type="GO" id="GO:0009279">
    <property type="term" value="C:cell outer membrane"/>
    <property type="evidence" value="ECO:0007669"/>
    <property type="project" value="UniProtKB-SubCell"/>
</dbReference>
<evidence type="ECO:0000256" key="1">
    <source>
        <dbReference type="ARBA" id="ARBA00004442"/>
    </source>
</evidence>
<comment type="similarity">
    <text evidence="3">Belongs to the bacterial secretin family.</text>
</comment>
<dbReference type="AlphaFoldDB" id="A0AA86MC60"/>
<evidence type="ECO:0000256" key="2">
    <source>
        <dbReference type="ARBA" id="ARBA00022729"/>
    </source>
</evidence>
<evidence type="ECO:0000256" key="4">
    <source>
        <dbReference type="RuleBase" id="RU004004"/>
    </source>
</evidence>
<dbReference type="InterPro" id="IPR005644">
    <property type="entry name" value="NolW-like"/>
</dbReference>
<evidence type="ECO:0000259" key="6">
    <source>
        <dbReference type="Pfam" id="PF00263"/>
    </source>
</evidence>
<dbReference type="InterPro" id="IPR038591">
    <property type="entry name" value="NolW-like_sf"/>
</dbReference>
<dbReference type="EMBL" id="AP028947">
    <property type="protein sequence ID" value="BET27538.1"/>
    <property type="molecule type" value="Genomic_DNA"/>
</dbReference>
<dbReference type="InterPro" id="IPR050810">
    <property type="entry name" value="Bact_Secretion_Sys_Channel"/>
</dbReference>
<dbReference type="InterPro" id="IPR003522">
    <property type="entry name" value="T3SS_OM_pore_YscC"/>
</dbReference>
<feature type="region of interest" description="Disordered" evidence="5">
    <location>
        <begin position="221"/>
        <end position="244"/>
    </location>
</feature>
<name>A0AA86MC60_9BURK</name>
<evidence type="ECO:0000259" key="7">
    <source>
        <dbReference type="Pfam" id="PF03958"/>
    </source>
</evidence>
<dbReference type="NCBIfam" id="TIGR02516">
    <property type="entry name" value="type_III_yscC"/>
    <property type="match status" value="1"/>
</dbReference>
<evidence type="ECO:0000313" key="8">
    <source>
        <dbReference type="EMBL" id="BET27538.1"/>
    </source>
</evidence>
<evidence type="ECO:0000256" key="5">
    <source>
        <dbReference type="SAM" id="MobiDB-lite"/>
    </source>
</evidence>
<dbReference type="Proteomes" id="UP001329151">
    <property type="component" value="Chromosome"/>
</dbReference>
<protein>
    <submittedName>
        <fullName evidence="8">SctC family type III secretion system outer membrane ring subunit BscC</fullName>
    </submittedName>
</protein>
<accession>A0AA86MC60</accession>
<dbReference type="InterPro" id="IPR004846">
    <property type="entry name" value="T2SS/T3SS_dom"/>
</dbReference>
<evidence type="ECO:0000313" key="9">
    <source>
        <dbReference type="Proteomes" id="UP001329151"/>
    </source>
</evidence>
<organism evidence="8 9">
    <name type="scientific">Limnobacter thiooxidans</name>
    <dbReference type="NCBI Taxonomy" id="131080"/>
    <lineage>
        <taxon>Bacteria</taxon>
        <taxon>Pseudomonadati</taxon>
        <taxon>Pseudomonadota</taxon>
        <taxon>Betaproteobacteria</taxon>
        <taxon>Burkholderiales</taxon>
        <taxon>Burkholderiaceae</taxon>
        <taxon>Limnobacter</taxon>
    </lineage>
</organism>
<dbReference type="GO" id="GO:0009306">
    <property type="term" value="P:protein secretion"/>
    <property type="evidence" value="ECO:0007669"/>
    <property type="project" value="InterPro"/>
</dbReference>
<reference evidence="8 9" key="1">
    <citation type="submission" date="2023-10" db="EMBL/GenBank/DDBJ databases">
        <title>Complete Genome Sequence of Limnobacter thiooxidans CS-K2T, Isolated from freshwater lake sediments in Bavaria, Germany.</title>
        <authorList>
            <person name="Naruki M."/>
            <person name="Watanabe A."/>
            <person name="Warashina T."/>
            <person name="Morita T."/>
            <person name="Arakawa K."/>
        </authorList>
    </citation>
    <scope>NUCLEOTIDE SEQUENCE [LARGE SCALE GENOMIC DNA]</scope>
    <source>
        <strain evidence="8 9">CS-K2</strain>
    </source>
</reference>
<gene>
    <name evidence="8" type="primary">bscC</name>
    <name evidence="8" type="ORF">RGQ30_30390</name>
</gene>
<dbReference type="PANTHER" id="PTHR30332">
    <property type="entry name" value="PROBABLE GENERAL SECRETION PATHWAY PROTEIN D"/>
    <property type="match status" value="1"/>
</dbReference>
<dbReference type="Pfam" id="PF00263">
    <property type="entry name" value="Secretin"/>
    <property type="match status" value="1"/>
</dbReference>
<sequence length="549" mass="60996">MAQEESSKRALESMLDMLGLRLNSNALNTRPISGKFEFSTVEELMAYFKSSFRINWFQNGTQVYVYRSDDWKTQKIFVGGERSNDDWKDLLTSAGLYYKEFPIAINANTKELIVSGPRSYLNLLKEAFEQSPPDPSEIEKHGIELMVFPLQYASVEDRETTLRGQTLVTPGALSVLLNLLGLPNQRMTASPENKRAGLVADGGGLSTATGGFMQGDTFREKSMSTTTINPPRNGQEADKKEEKPISVTADPRTNTILVRDAKSKYDYYKQLIDKLDRPLPMIEVEAMLVEVDTRGLNELGLEFGFQSTHLLYDFPGASVNSPSLAIPGASTIVDPVRFLARLKALSADENAKVLARPTIVTQDNVSAYIDLSQTLYIQVLGERVASVVPVTAGSLLQVTPRLVKEGNEDKIFLRIEIQDGNITQSVQGTQIVEAPTIQNTSLSTQALIQREKAILIGGYNRESENEQDYRVPFLGSLPFIGAAFSSKQKQKLNVARLFLITPRLIEEPPHNSQSTRSAINTLQKSFSLTGDNLQTTPTLRLDNRMENSR</sequence>
<feature type="compositionally biased region" description="Polar residues" evidence="5">
    <location>
        <begin position="223"/>
        <end position="232"/>
    </location>
</feature>
<dbReference type="GO" id="GO:0015627">
    <property type="term" value="C:type II protein secretion system complex"/>
    <property type="evidence" value="ECO:0007669"/>
    <property type="project" value="TreeGrafter"/>
</dbReference>
<keyword evidence="9" id="KW-1185">Reference proteome</keyword>
<dbReference type="Gene3D" id="3.30.1370.120">
    <property type="match status" value="1"/>
</dbReference>
<feature type="domain" description="Type II/III secretion system secretin-like" evidence="6">
    <location>
        <begin position="344"/>
        <end position="506"/>
    </location>
</feature>
<feature type="domain" description="NolW-like" evidence="7">
    <location>
        <begin position="147"/>
        <end position="279"/>
    </location>
</feature>
<dbReference type="RefSeq" id="WP_338284555.1">
    <property type="nucleotide sequence ID" value="NZ_AP028947.1"/>
</dbReference>
<proteinExistence type="inferred from homology"/>